<reference evidence="6 7" key="1">
    <citation type="submission" date="2019-11" db="EMBL/GenBank/DDBJ databases">
        <title>Novel species isolated from a subtropical stream in China.</title>
        <authorList>
            <person name="Lu H."/>
        </authorList>
    </citation>
    <scope>NUCLEOTIDE SEQUENCE [LARGE SCALE GENOMIC DNA]</scope>
    <source>
        <strain evidence="6 7">FT26W</strain>
    </source>
</reference>
<comment type="caution">
    <text evidence="6">The sequence shown here is derived from an EMBL/GenBank/DDBJ whole genome shotgun (WGS) entry which is preliminary data.</text>
</comment>
<gene>
    <name evidence="6" type="ORF">GJ698_10340</name>
</gene>
<dbReference type="GO" id="GO:0003677">
    <property type="term" value="F:DNA binding"/>
    <property type="evidence" value="ECO:0007669"/>
    <property type="project" value="UniProtKB-UniRule"/>
</dbReference>
<dbReference type="Gene3D" id="1.10.357.10">
    <property type="entry name" value="Tetracycline Repressor, domain 2"/>
    <property type="match status" value="1"/>
</dbReference>
<evidence type="ECO:0000256" key="1">
    <source>
        <dbReference type="ARBA" id="ARBA00023015"/>
    </source>
</evidence>
<evidence type="ECO:0000259" key="5">
    <source>
        <dbReference type="PROSITE" id="PS50977"/>
    </source>
</evidence>
<evidence type="ECO:0000313" key="6">
    <source>
        <dbReference type="EMBL" id="MRW84483.1"/>
    </source>
</evidence>
<dbReference type="PRINTS" id="PR00455">
    <property type="entry name" value="HTHTETR"/>
</dbReference>
<dbReference type="RefSeq" id="WP_154357527.1">
    <property type="nucleotide sequence ID" value="NZ_WKJL01000005.1"/>
</dbReference>
<dbReference type="InterPro" id="IPR036271">
    <property type="entry name" value="Tet_transcr_reg_TetR-rel_C_sf"/>
</dbReference>
<feature type="DNA-binding region" description="H-T-H motif" evidence="4">
    <location>
        <begin position="26"/>
        <end position="45"/>
    </location>
</feature>
<organism evidence="6 7">
    <name type="scientific">Duganella aquatilis</name>
    <dbReference type="NCBI Taxonomy" id="2666082"/>
    <lineage>
        <taxon>Bacteria</taxon>
        <taxon>Pseudomonadati</taxon>
        <taxon>Pseudomonadota</taxon>
        <taxon>Betaproteobacteria</taxon>
        <taxon>Burkholderiales</taxon>
        <taxon>Oxalobacteraceae</taxon>
        <taxon>Telluria group</taxon>
        <taxon>Duganella</taxon>
    </lineage>
</organism>
<dbReference type="AlphaFoldDB" id="A0A844CVU4"/>
<feature type="domain" description="HTH tetR-type" evidence="5">
    <location>
        <begin position="3"/>
        <end position="63"/>
    </location>
</feature>
<name>A0A844CVU4_9BURK</name>
<sequence length="191" mass="20899">MSSDTANRILDTAQHLIVTRGYNAFSYADIAEVVSISKPSIHFHFATKAELVRQLLLRYRETVQVNLAQLAVQVPDPVAQLRAYAGHWEKCIRDDTAPFCLCAMLASELLSLPSDVAVEVKLYFGDLADWLTHTLEKGAAQGQLVLPRGAAVEAESFMASAHGAMLSARVFGDADVFVRIVGEAIDRLLVK</sequence>
<protein>
    <submittedName>
        <fullName evidence="6">TetR family transcriptional regulator</fullName>
    </submittedName>
</protein>
<dbReference type="EMBL" id="WKJL01000005">
    <property type="protein sequence ID" value="MRW84483.1"/>
    <property type="molecule type" value="Genomic_DNA"/>
</dbReference>
<evidence type="ECO:0000256" key="3">
    <source>
        <dbReference type="ARBA" id="ARBA00023163"/>
    </source>
</evidence>
<dbReference type="PROSITE" id="PS50977">
    <property type="entry name" value="HTH_TETR_2"/>
    <property type="match status" value="1"/>
</dbReference>
<dbReference type="Proteomes" id="UP000439986">
    <property type="component" value="Unassembled WGS sequence"/>
</dbReference>
<evidence type="ECO:0000256" key="4">
    <source>
        <dbReference type="PROSITE-ProRule" id="PRU00335"/>
    </source>
</evidence>
<proteinExistence type="predicted"/>
<dbReference type="PANTHER" id="PTHR47506">
    <property type="entry name" value="TRANSCRIPTIONAL REGULATORY PROTEIN"/>
    <property type="match status" value="1"/>
</dbReference>
<dbReference type="SUPFAM" id="SSF48498">
    <property type="entry name" value="Tetracyclin repressor-like, C-terminal domain"/>
    <property type="match status" value="1"/>
</dbReference>
<keyword evidence="1" id="KW-0805">Transcription regulation</keyword>
<accession>A0A844CVU4</accession>
<keyword evidence="7" id="KW-1185">Reference proteome</keyword>
<keyword evidence="3" id="KW-0804">Transcription</keyword>
<keyword evidence="2 4" id="KW-0238">DNA-binding</keyword>
<dbReference type="PANTHER" id="PTHR47506:SF1">
    <property type="entry name" value="HTH-TYPE TRANSCRIPTIONAL REGULATOR YJDC"/>
    <property type="match status" value="1"/>
</dbReference>
<dbReference type="InterPro" id="IPR001647">
    <property type="entry name" value="HTH_TetR"/>
</dbReference>
<dbReference type="InterPro" id="IPR009057">
    <property type="entry name" value="Homeodomain-like_sf"/>
</dbReference>
<evidence type="ECO:0000313" key="7">
    <source>
        <dbReference type="Proteomes" id="UP000439986"/>
    </source>
</evidence>
<dbReference type="SUPFAM" id="SSF46689">
    <property type="entry name" value="Homeodomain-like"/>
    <property type="match status" value="1"/>
</dbReference>
<dbReference type="Pfam" id="PF00440">
    <property type="entry name" value="TetR_N"/>
    <property type="match status" value="1"/>
</dbReference>
<evidence type="ECO:0000256" key="2">
    <source>
        <dbReference type="ARBA" id="ARBA00023125"/>
    </source>
</evidence>